<comment type="caution">
    <text evidence="2">The sequence shown here is derived from an EMBL/GenBank/DDBJ whole genome shotgun (WGS) entry which is preliminary data.</text>
</comment>
<dbReference type="InterPro" id="IPR043502">
    <property type="entry name" value="DNA/RNA_pol_sf"/>
</dbReference>
<dbReference type="SUPFAM" id="SSF56672">
    <property type="entry name" value="DNA/RNA polymerases"/>
    <property type="match status" value="1"/>
</dbReference>
<gene>
    <name evidence="2" type="ORF">TOA249_LOCUS32489</name>
</gene>
<dbReference type="InterPro" id="IPR000477">
    <property type="entry name" value="RT_dom"/>
</dbReference>
<protein>
    <recommendedName>
        <fullName evidence="1">Reverse transcriptase domain-containing protein</fullName>
    </recommendedName>
</protein>
<organism evidence="2 3">
    <name type="scientific">Rotaria socialis</name>
    <dbReference type="NCBI Taxonomy" id="392032"/>
    <lineage>
        <taxon>Eukaryota</taxon>
        <taxon>Metazoa</taxon>
        <taxon>Spiralia</taxon>
        <taxon>Gnathifera</taxon>
        <taxon>Rotifera</taxon>
        <taxon>Eurotatoria</taxon>
        <taxon>Bdelloidea</taxon>
        <taxon>Philodinida</taxon>
        <taxon>Philodinidae</taxon>
        <taxon>Rotaria</taxon>
    </lineage>
</organism>
<name>A0A821WQE3_9BILA</name>
<evidence type="ECO:0000313" key="2">
    <source>
        <dbReference type="EMBL" id="CAF4926756.1"/>
    </source>
</evidence>
<sequence length="344" mass="39122">MVTKSDKGNNIVILNKSSYIEKIGILLSDHQVYEKLNSNPLKDTQRAFNNQLKDILGHNVSLIEKFRSKLPCMPYLYGLPKLHKEGTPFRPIISTVQSISYSLSKYLATSLSQFVGKISSSHIVNSEHFVNSIRNVNLNGKKLVSFDIVSLFTNVPLDSALTFLNRFFSDEREMLLPLNKTVFFKLLKLALSINHFSFNGNYYKQNFGLSMGNPLSPVLSNLFLECMEKYLMNEILNENIVWMRYVDDVFAILPNECDVNEFLAKINALCPTIKFTVENEGVNGLPFLDVFVSRSEMGFPCFKVYRKQTHTNNYIHAFSGHCESVKKGVISGLFLRALRDTVVA</sequence>
<accession>A0A821WQE3</accession>
<dbReference type="AlphaFoldDB" id="A0A821WQE3"/>
<feature type="domain" description="Reverse transcriptase" evidence="1">
    <location>
        <begin position="60"/>
        <end position="304"/>
    </location>
</feature>
<evidence type="ECO:0000259" key="1">
    <source>
        <dbReference type="PROSITE" id="PS50878"/>
    </source>
</evidence>
<dbReference type="PANTHER" id="PTHR21301">
    <property type="entry name" value="REVERSE TRANSCRIPTASE"/>
    <property type="match status" value="1"/>
</dbReference>
<reference evidence="2" key="1">
    <citation type="submission" date="2021-02" db="EMBL/GenBank/DDBJ databases">
        <authorList>
            <person name="Nowell W R."/>
        </authorList>
    </citation>
    <scope>NUCLEOTIDE SEQUENCE</scope>
</reference>
<proteinExistence type="predicted"/>
<dbReference type="Pfam" id="PF00078">
    <property type="entry name" value="RVT_1"/>
    <property type="match status" value="1"/>
</dbReference>
<dbReference type="Proteomes" id="UP000663838">
    <property type="component" value="Unassembled WGS sequence"/>
</dbReference>
<dbReference type="PANTHER" id="PTHR21301:SF10">
    <property type="entry name" value="REVERSE TRANSCRIPTASE DOMAIN-CONTAINING PROTEIN"/>
    <property type="match status" value="1"/>
</dbReference>
<evidence type="ECO:0000313" key="3">
    <source>
        <dbReference type="Proteomes" id="UP000663838"/>
    </source>
</evidence>
<dbReference type="PROSITE" id="PS50878">
    <property type="entry name" value="RT_POL"/>
    <property type="match status" value="1"/>
</dbReference>
<dbReference type="EMBL" id="CAJOBS010008067">
    <property type="protein sequence ID" value="CAF4926756.1"/>
    <property type="molecule type" value="Genomic_DNA"/>
</dbReference>